<dbReference type="RefSeq" id="WP_220271171.1">
    <property type="nucleotide sequence ID" value="NZ_QPJD01000012.1"/>
</dbReference>
<keyword evidence="1" id="KW-1133">Transmembrane helix</keyword>
<keyword evidence="1" id="KW-0812">Transmembrane</keyword>
<accession>A0A368VT41</accession>
<evidence type="ECO:0000256" key="1">
    <source>
        <dbReference type="SAM" id="Phobius"/>
    </source>
</evidence>
<comment type="caution">
    <text evidence="2">The sequence shown here is derived from an EMBL/GenBank/DDBJ whole genome shotgun (WGS) entry which is preliminary data.</text>
</comment>
<dbReference type="AlphaFoldDB" id="A0A368VT41"/>
<organism evidence="2 3">
    <name type="scientific">Paenibacillus prosopidis</name>
    <dbReference type="NCBI Taxonomy" id="630520"/>
    <lineage>
        <taxon>Bacteria</taxon>
        <taxon>Bacillati</taxon>
        <taxon>Bacillota</taxon>
        <taxon>Bacilli</taxon>
        <taxon>Bacillales</taxon>
        <taxon>Paenibacillaceae</taxon>
        <taxon>Paenibacillus</taxon>
    </lineage>
</organism>
<name>A0A368VT41_9BACL</name>
<keyword evidence="3" id="KW-1185">Reference proteome</keyword>
<gene>
    <name evidence="2" type="ORF">DFP97_11275</name>
</gene>
<feature type="transmembrane region" description="Helical" evidence="1">
    <location>
        <begin position="12"/>
        <end position="30"/>
    </location>
</feature>
<dbReference type="EMBL" id="QPJD01000012">
    <property type="protein sequence ID" value="RCW44211.1"/>
    <property type="molecule type" value="Genomic_DNA"/>
</dbReference>
<reference evidence="2 3" key="1">
    <citation type="submission" date="2018-07" db="EMBL/GenBank/DDBJ databases">
        <title>Genomic Encyclopedia of Type Strains, Phase III (KMG-III): the genomes of soil and plant-associated and newly described type strains.</title>
        <authorList>
            <person name="Whitman W."/>
        </authorList>
    </citation>
    <scope>NUCLEOTIDE SEQUENCE [LARGE SCALE GENOMIC DNA]</scope>
    <source>
        <strain evidence="2 3">CECT 7506</strain>
    </source>
</reference>
<evidence type="ECO:0000313" key="2">
    <source>
        <dbReference type="EMBL" id="RCW44211.1"/>
    </source>
</evidence>
<dbReference type="Proteomes" id="UP000252415">
    <property type="component" value="Unassembled WGS sequence"/>
</dbReference>
<protein>
    <submittedName>
        <fullName evidence="2">Uncharacterized protein</fullName>
    </submittedName>
</protein>
<feature type="transmembrane region" description="Helical" evidence="1">
    <location>
        <begin position="126"/>
        <end position="143"/>
    </location>
</feature>
<feature type="transmembrane region" description="Helical" evidence="1">
    <location>
        <begin position="155"/>
        <end position="173"/>
    </location>
</feature>
<evidence type="ECO:0000313" key="3">
    <source>
        <dbReference type="Proteomes" id="UP000252415"/>
    </source>
</evidence>
<sequence>MYDFAIGVFESIVKHGLSWSTAAAVLFLILKQRAMKRKLKRYLPYLFKDEEVNPTYVSNQARIESKLDAIMKKEGIEWNAATLTTNSESTAKKNESLSVSHSVMNTIVRGVAKFIKSRRKLIMRKFKSRKFILALVGAGLIIANDGLDLGIDSETVLAFAGLLATWIVGESAVDARRAGKEKPNDDFEVPIEPKL</sequence>
<proteinExistence type="predicted"/>
<keyword evidence="1" id="KW-0472">Membrane</keyword>